<dbReference type="InterPro" id="IPR013103">
    <property type="entry name" value="RVT_2"/>
</dbReference>
<evidence type="ECO:0000259" key="1">
    <source>
        <dbReference type="Pfam" id="PF07727"/>
    </source>
</evidence>
<gene>
    <name evidence="2" type="ORF">FSB_LOCUS49387</name>
</gene>
<protein>
    <recommendedName>
        <fullName evidence="1">Reverse transcriptase Ty1/copia-type domain-containing protein</fullName>
    </recommendedName>
</protein>
<reference evidence="2" key="1">
    <citation type="submission" date="2018-02" db="EMBL/GenBank/DDBJ databases">
        <authorList>
            <person name="Cohen D.B."/>
            <person name="Kent A.D."/>
        </authorList>
    </citation>
    <scope>NUCLEOTIDE SEQUENCE</scope>
</reference>
<dbReference type="InterPro" id="IPR043502">
    <property type="entry name" value="DNA/RNA_pol_sf"/>
</dbReference>
<organism evidence="2">
    <name type="scientific">Fagus sylvatica</name>
    <name type="common">Beechnut</name>
    <dbReference type="NCBI Taxonomy" id="28930"/>
    <lineage>
        <taxon>Eukaryota</taxon>
        <taxon>Viridiplantae</taxon>
        <taxon>Streptophyta</taxon>
        <taxon>Embryophyta</taxon>
        <taxon>Tracheophyta</taxon>
        <taxon>Spermatophyta</taxon>
        <taxon>Magnoliopsida</taxon>
        <taxon>eudicotyledons</taxon>
        <taxon>Gunneridae</taxon>
        <taxon>Pentapetalae</taxon>
        <taxon>rosids</taxon>
        <taxon>fabids</taxon>
        <taxon>Fagales</taxon>
        <taxon>Fagaceae</taxon>
        <taxon>Fagus</taxon>
    </lineage>
</organism>
<dbReference type="EMBL" id="OIVN01005224">
    <property type="protein sequence ID" value="SPD21505.1"/>
    <property type="molecule type" value="Genomic_DNA"/>
</dbReference>
<dbReference type="Pfam" id="PF07727">
    <property type="entry name" value="RVT_2"/>
    <property type="match status" value="1"/>
</dbReference>
<name>A0A2N9IB43_FAGSY</name>
<evidence type="ECO:0000313" key="2">
    <source>
        <dbReference type="EMBL" id="SPD21505.1"/>
    </source>
</evidence>
<proteinExistence type="predicted"/>
<feature type="domain" description="Reverse transcriptase Ty1/copia-type" evidence="1">
    <location>
        <begin position="446"/>
        <end position="548"/>
    </location>
</feature>
<dbReference type="AlphaFoldDB" id="A0A2N9IB43"/>
<dbReference type="PANTHER" id="PTHR34222">
    <property type="entry name" value="GAG_PRE-INTEGRS DOMAIN-CONTAINING PROTEIN"/>
    <property type="match status" value="1"/>
</dbReference>
<accession>A0A2N9IB43</accession>
<sequence>MPLDRSHQDLSIATGISRIRHRTCPHAPPEVSGAQATRAITRTHALPFILAHTCFPSFLYVPSALMMSALMRQQHINPSDPIQSSRLMILRHVLRNGKASNARSFPGSLTPLCLPLAVSILDWKQVKQLGPSWPLGQSISDYYSQTASMWEQLAAADPPLRYAEDIDLFAKYKDHRRFTQFMMGLHEDFEPTRAALLSHSPLPSHDAAVKELIYEENRRHDISECYRKQKDDKRKHHQSCGILPHSHAATDPLTGKLLGTSRKIGHLFKLCNLQIPSNMVSSSAIATTTLSPDLWHSRLGHASLSRLQLLDSQVDLYPDPIRDSAPPPSSLDVPSLALSPVVGSLASNPAPSASSESPTILRCSTRQAMADELDALHKTHTWDMTTLSPSKSAVGCKWVYKIKTRADGSVERYKARLMDAKNAFLNGDLLEEVYMQPPSGYPDSHNQGFTPSPYDSALFIRHTSTGISLILFYVDDMIITGDDTAGICDLQKFLSQHFEMKDLGTLSYFLSLEVTSSSNGYYLSQAKYASDLLFKVGLTDSKTVSTPL</sequence>
<dbReference type="PANTHER" id="PTHR34222:SF100">
    <property type="entry name" value="CCHC-TYPE DOMAIN-CONTAINING PROTEIN"/>
    <property type="match status" value="1"/>
</dbReference>
<dbReference type="SUPFAM" id="SSF56672">
    <property type="entry name" value="DNA/RNA polymerases"/>
    <property type="match status" value="1"/>
</dbReference>